<protein>
    <submittedName>
        <fullName evidence="9">Uncharacterized protein</fullName>
    </submittedName>
</protein>
<name>F6XQU7_ORNAN</name>
<dbReference type="GeneTree" id="ENSGT00390000014553"/>
<keyword evidence="3" id="KW-0282">Flagellum</keyword>
<dbReference type="Pfam" id="PF22595">
    <property type="entry name" value="CFAP107"/>
    <property type="match status" value="1"/>
</dbReference>
<dbReference type="Bgee" id="ENSOANG00000006097">
    <property type="expression patterns" value="Expressed in testis"/>
</dbReference>
<dbReference type="OMA" id="EKTPQCI"/>
<organism evidence="9 10">
    <name type="scientific">Ornithorhynchus anatinus</name>
    <name type="common">Duckbill platypus</name>
    <dbReference type="NCBI Taxonomy" id="9258"/>
    <lineage>
        <taxon>Eukaryota</taxon>
        <taxon>Metazoa</taxon>
        <taxon>Chordata</taxon>
        <taxon>Craniata</taxon>
        <taxon>Vertebrata</taxon>
        <taxon>Euteleostomi</taxon>
        <taxon>Mammalia</taxon>
        <taxon>Monotremata</taxon>
        <taxon>Ornithorhynchidae</taxon>
        <taxon>Ornithorhynchus</taxon>
    </lineage>
</organism>
<dbReference type="GO" id="GO:0005879">
    <property type="term" value="C:axonemal microtubule"/>
    <property type="evidence" value="ECO:0000318"/>
    <property type="project" value="GO_Central"/>
</dbReference>
<dbReference type="InterPro" id="IPR037662">
    <property type="entry name" value="CFAP68/107"/>
</dbReference>
<comment type="subcellular location">
    <subcellularLocation>
        <location evidence="1">Cytoplasm</location>
        <location evidence="1">Cytoskeleton</location>
        <location evidence="1">Flagellum axoneme</location>
    </subcellularLocation>
</comment>
<comment type="subunit">
    <text evidence="8">Microtubule inner protein component of sperm flagellar doublet microtubules.</text>
</comment>
<keyword evidence="5" id="KW-0206">Cytoskeleton</keyword>
<gene>
    <name evidence="9" type="primary">CFAP107</name>
</gene>
<dbReference type="eggNOG" id="ENOG502RZRC">
    <property type="taxonomic scope" value="Eukaryota"/>
</dbReference>
<dbReference type="FunCoup" id="F6XQU7">
    <property type="interactions" value="15"/>
</dbReference>
<evidence type="ECO:0000256" key="7">
    <source>
        <dbReference type="ARBA" id="ARBA00035003"/>
    </source>
</evidence>
<evidence type="ECO:0000256" key="1">
    <source>
        <dbReference type="ARBA" id="ARBA00004611"/>
    </source>
</evidence>
<reference evidence="9 10" key="1">
    <citation type="journal article" date="2008" name="Nature">
        <title>Genome analysis of the platypus reveals unique signatures of evolution.</title>
        <authorList>
            <person name="Warren W.C."/>
            <person name="Hillier L.W."/>
            <person name="Marshall Graves J.A."/>
            <person name="Birney E."/>
            <person name="Ponting C.P."/>
            <person name="Grutzner F."/>
            <person name="Belov K."/>
            <person name="Miller W."/>
            <person name="Clarke L."/>
            <person name="Chinwalla A.T."/>
            <person name="Yang S.P."/>
            <person name="Heger A."/>
            <person name="Locke D.P."/>
            <person name="Miethke P."/>
            <person name="Waters P.D."/>
            <person name="Veyrunes F."/>
            <person name="Fulton L."/>
            <person name="Fulton B."/>
            <person name="Graves T."/>
            <person name="Wallis J."/>
            <person name="Puente X.S."/>
            <person name="Lopez-Otin C."/>
            <person name="Ordonez G.R."/>
            <person name="Eichler E.E."/>
            <person name="Chen L."/>
            <person name="Cheng Z."/>
            <person name="Deakin J.E."/>
            <person name="Alsop A."/>
            <person name="Thompson K."/>
            <person name="Kirby P."/>
            <person name="Papenfuss A.T."/>
            <person name="Wakefield M.J."/>
            <person name="Olender T."/>
            <person name="Lancet D."/>
            <person name="Huttley G.A."/>
            <person name="Smit A.F."/>
            <person name="Pask A."/>
            <person name="Temple-Smith P."/>
            <person name="Batzer M.A."/>
            <person name="Walker J.A."/>
            <person name="Konkel M.K."/>
            <person name="Harris R.S."/>
            <person name="Whittington C.M."/>
            <person name="Wong E.S."/>
            <person name="Gemmell N.J."/>
            <person name="Buschiazzo E."/>
            <person name="Vargas Jentzsch I.M."/>
            <person name="Merkel A."/>
            <person name="Schmitz J."/>
            <person name="Zemann A."/>
            <person name="Churakov G."/>
            <person name="Kriegs J.O."/>
            <person name="Brosius J."/>
            <person name="Murchison E.P."/>
            <person name="Sachidanandam R."/>
            <person name="Smith C."/>
            <person name="Hannon G.J."/>
            <person name="Tsend-Ayush E."/>
            <person name="McMillan D."/>
            <person name="Attenborough R."/>
            <person name="Rens W."/>
            <person name="Ferguson-Smith M."/>
            <person name="Lefevre C.M."/>
            <person name="Sharp J.A."/>
            <person name="Nicholas K.R."/>
            <person name="Ray D.A."/>
            <person name="Kube M."/>
            <person name="Reinhardt R."/>
            <person name="Pringle T.H."/>
            <person name="Taylor J."/>
            <person name="Jones R.C."/>
            <person name="Nixon B."/>
            <person name="Dacheux J.L."/>
            <person name="Niwa H."/>
            <person name="Sekita Y."/>
            <person name="Huang X."/>
            <person name="Stark A."/>
            <person name="Kheradpour P."/>
            <person name="Kellis M."/>
            <person name="Flicek P."/>
            <person name="Chen Y."/>
            <person name="Webber C."/>
            <person name="Hardison R."/>
            <person name="Nelson J."/>
            <person name="Hallsworth-Pepin K."/>
            <person name="Delehaunty K."/>
            <person name="Markovic C."/>
            <person name="Minx P."/>
            <person name="Feng Y."/>
            <person name="Kremitzki C."/>
            <person name="Mitreva M."/>
            <person name="Glasscock J."/>
            <person name="Wylie T."/>
            <person name="Wohldmann P."/>
            <person name="Thiru P."/>
            <person name="Nhan M.N."/>
            <person name="Pohl C.S."/>
            <person name="Smith S.M."/>
            <person name="Hou S."/>
            <person name="Nefedov M."/>
            <person name="de Jong P.J."/>
            <person name="Renfree M.B."/>
            <person name="Mardis E.R."/>
            <person name="Wilson R.K."/>
        </authorList>
    </citation>
    <scope>NUCLEOTIDE SEQUENCE [LARGE SCALE GENOMIC DNA]</scope>
    <source>
        <strain evidence="9 10">Glennie</strain>
    </source>
</reference>
<sequence>MTERQLQAWSTPSWRIEPKYSSNVLIGNWLEERKKFIRYSGPVPISTYTRDYVHFPDHKPDQLSRKHALRKTEGLPYKHLIVHKEEPKHRNFVSAYDDHFNHHGHNPNLPLLRQWNVQKMAWLPEKSDFPIVEPPNNYGLFEKQLKRWSSSALDPMKSIYTVSYVRPTYSTPSLWNLMASSHSSLSVAYKVI</sequence>
<evidence type="ECO:0000256" key="3">
    <source>
        <dbReference type="ARBA" id="ARBA00022846"/>
    </source>
</evidence>
<accession>F6XQU7</accession>
<dbReference type="AlphaFoldDB" id="F6XQU7"/>
<reference evidence="9" key="3">
    <citation type="submission" date="2025-09" db="UniProtKB">
        <authorList>
            <consortium name="Ensembl"/>
        </authorList>
    </citation>
    <scope>IDENTIFICATION</scope>
    <source>
        <strain evidence="9">Glennie</strain>
    </source>
</reference>
<dbReference type="GO" id="GO:0030317">
    <property type="term" value="P:flagellated sperm motility"/>
    <property type="evidence" value="ECO:0007669"/>
    <property type="project" value="InterPro"/>
</dbReference>
<evidence type="ECO:0000256" key="8">
    <source>
        <dbReference type="ARBA" id="ARBA00046435"/>
    </source>
</evidence>
<comment type="function">
    <text evidence="7">Microtubule inner protein (MIP) part of the dynein-decorated doublet microtubules (DMTs) in cilia axoneme, which is required for motile cilia beating.</text>
</comment>
<dbReference type="STRING" id="9258.ENSOANP00000009712"/>
<keyword evidence="4" id="KW-0969">Cilium</keyword>
<evidence type="ECO:0000256" key="2">
    <source>
        <dbReference type="ARBA" id="ARBA00022490"/>
    </source>
</evidence>
<dbReference type="InterPro" id="IPR054709">
    <property type="entry name" value="CFAP107"/>
</dbReference>
<dbReference type="HOGENOM" id="CLU_100733_1_0_1"/>
<evidence type="ECO:0000313" key="9">
    <source>
        <dbReference type="Ensembl" id="ENSOANP00000009712.3"/>
    </source>
</evidence>
<keyword evidence="6" id="KW-0966">Cell projection</keyword>
<keyword evidence="10" id="KW-1185">Reference proteome</keyword>
<reference evidence="9" key="2">
    <citation type="submission" date="2025-08" db="UniProtKB">
        <authorList>
            <consortium name="Ensembl"/>
        </authorList>
    </citation>
    <scope>IDENTIFICATION</scope>
    <source>
        <strain evidence="9">Glennie</strain>
    </source>
</reference>
<dbReference type="Ensembl" id="ENSOANT00000009714.3">
    <property type="protein sequence ID" value="ENSOANP00000009712.3"/>
    <property type="gene ID" value="ENSOANG00000006097.3"/>
</dbReference>
<proteinExistence type="predicted"/>
<dbReference type="InParanoid" id="F6XQU7"/>
<keyword evidence="2" id="KW-0963">Cytoplasm</keyword>
<evidence type="ECO:0000313" key="10">
    <source>
        <dbReference type="Proteomes" id="UP000002279"/>
    </source>
</evidence>
<evidence type="ECO:0000256" key="6">
    <source>
        <dbReference type="ARBA" id="ARBA00023273"/>
    </source>
</evidence>
<dbReference type="Proteomes" id="UP000002279">
    <property type="component" value="Chromosome 5"/>
</dbReference>
<dbReference type="PANTHER" id="PTHR31180">
    <property type="entry name" value="CILIA- AND FLAGELLA-ASSOCIATED PROTEIN 107-RELATED"/>
    <property type="match status" value="1"/>
</dbReference>
<dbReference type="PANTHER" id="PTHR31180:SF2">
    <property type="entry name" value="CILIA- AND FLAGELLA-ASSOCIATED PROTEIN 107"/>
    <property type="match status" value="1"/>
</dbReference>
<evidence type="ECO:0000256" key="4">
    <source>
        <dbReference type="ARBA" id="ARBA00023069"/>
    </source>
</evidence>
<evidence type="ECO:0000256" key="5">
    <source>
        <dbReference type="ARBA" id="ARBA00023212"/>
    </source>
</evidence>